<evidence type="ECO:0000313" key="12">
    <source>
        <dbReference type="Proteomes" id="UP000036771"/>
    </source>
</evidence>
<evidence type="ECO:0000256" key="4">
    <source>
        <dbReference type="ARBA" id="ARBA00022741"/>
    </source>
</evidence>
<keyword evidence="5 11" id="KW-0067">ATP-binding</keyword>
<dbReference type="EMBL" id="BBVC01000116">
    <property type="protein sequence ID" value="GAO99032.1"/>
    <property type="molecule type" value="Genomic_DNA"/>
</dbReference>
<dbReference type="AlphaFoldDB" id="A0A0K8MEZ3"/>
<dbReference type="FunFam" id="3.40.50.300:FF:000287">
    <property type="entry name" value="Multidrug ABC transporter ATP-binding protein"/>
    <property type="match status" value="1"/>
</dbReference>
<evidence type="ECO:0000259" key="9">
    <source>
        <dbReference type="PROSITE" id="PS50893"/>
    </source>
</evidence>
<keyword evidence="6 8" id="KW-1133">Transmembrane helix</keyword>
<proteinExistence type="predicted"/>
<accession>A0A0K8MEZ3</accession>
<dbReference type="PROSITE" id="PS50893">
    <property type="entry name" value="ABC_TRANSPORTER_2"/>
    <property type="match status" value="1"/>
</dbReference>
<dbReference type="InterPro" id="IPR036640">
    <property type="entry name" value="ABC1_TM_sf"/>
</dbReference>
<dbReference type="PROSITE" id="PS50929">
    <property type="entry name" value="ABC_TM1F"/>
    <property type="match status" value="1"/>
</dbReference>
<evidence type="ECO:0000256" key="3">
    <source>
        <dbReference type="ARBA" id="ARBA00022692"/>
    </source>
</evidence>
<evidence type="ECO:0000256" key="5">
    <source>
        <dbReference type="ARBA" id="ARBA00022840"/>
    </source>
</evidence>
<evidence type="ECO:0000259" key="10">
    <source>
        <dbReference type="PROSITE" id="PS50929"/>
    </source>
</evidence>
<dbReference type="InterPro" id="IPR027417">
    <property type="entry name" value="P-loop_NTPase"/>
</dbReference>
<keyword evidence="3 8" id="KW-0812">Transmembrane</keyword>
<dbReference type="SMART" id="SM00382">
    <property type="entry name" value="AAA"/>
    <property type="match status" value="1"/>
</dbReference>
<feature type="domain" description="ABC transmembrane type-1" evidence="10">
    <location>
        <begin position="35"/>
        <end position="317"/>
    </location>
</feature>
<dbReference type="SUPFAM" id="SSF90123">
    <property type="entry name" value="ABC transporter transmembrane region"/>
    <property type="match status" value="1"/>
</dbReference>
<dbReference type="Proteomes" id="UP000036771">
    <property type="component" value="Unassembled WGS sequence"/>
</dbReference>
<evidence type="ECO:0000256" key="8">
    <source>
        <dbReference type="SAM" id="Phobius"/>
    </source>
</evidence>
<reference evidence="11 12" key="1">
    <citation type="submission" date="2015-03" db="EMBL/GenBank/DDBJ databases">
        <title>Caedibacter varicaedens, whole genome shotgun sequence.</title>
        <authorList>
            <person name="Suzuki H."/>
            <person name="Dapper A.L."/>
            <person name="Gibson A.K."/>
            <person name="Jackson C."/>
            <person name="Lee H."/>
            <person name="Pejaver V.R."/>
            <person name="Doak T."/>
            <person name="Lynch M."/>
        </authorList>
    </citation>
    <scope>NUCLEOTIDE SEQUENCE [LARGE SCALE GENOMIC DNA]</scope>
</reference>
<name>A0A0K8MEZ3_9PROT</name>
<dbReference type="InterPro" id="IPR003439">
    <property type="entry name" value="ABC_transporter-like_ATP-bd"/>
</dbReference>
<dbReference type="STRING" id="1629334.Cva_01705"/>
<dbReference type="SUPFAM" id="SSF52540">
    <property type="entry name" value="P-loop containing nucleoside triphosphate hydrolases"/>
    <property type="match status" value="1"/>
</dbReference>
<evidence type="ECO:0000256" key="2">
    <source>
        <dbReference type="ARBA" id="ARBA00022448"/>
    </source>
</evidence>
<dbReference type="CDD" id="cd18552">
    <property type="entry name" value="ABC_6TM_MsbA_like"/>
    <property type="match status" value="1"/>
</dbReference>
<dbReference type="Pfam" id="PF00664">
    <property type="entry name" value="ABC_membrane"/>
    <property type="match status" value="1"/>
</dbReference>
<evidence type="ECO:0000313" key="11">
    <source>
        <dbReference type="EMBL" id="GAO99032.1"/>
    </source>
</evidence>
<dbReference type="OrthoDB" id="5288404at2"/>
<dbReference type="GO" id="GO:0016887">
    <property type="term" value="F:ATP hydrolysis activity"/>
    <property type="evidence" value="ECO:0007669"/>
    <property type="project" value="InterPro"/>
</dbReference>
<keyword evidence="4" id="KW-0547">Nucleotide-binding</keyword>
<dbReference type="GO" id="GO:0015421">
    <property type="term" value="F:ABC-type oligopeptide transporter activity"/>
    <property type="evidence" value="ECO:0007669"/>
    <property type="project" value="TreeGrafter"/>
</dbReference>
<dbReference type="InterPro" id="IPR003593">
    <property type="entry name" value="AAA+_ATPase"/>
</dbReference>
<feature type="transmembrane region" description="Helical" evidence="8">
    <location>
        <begin position="30"/>
        <end position="49"/>
    </location>
</feature>
<organism evidence="11 12">
    <name type="scientific">Caedimonas varicaedens</name>
    <dbReference type="NCBI Taxonomy" id="1629334"/>
    <lineage>
        <taxon>Bacteria</taxon>
        <taxon>Pseudomonadati</taxon>
        <taxon>Pseudomonadota</taxon>
        <taxon>Alphaproteobacteria</taxon>
        <taxon>Holosporales</taxon>
        <taxon>Caedimonadaceae</taxon>
        <taxon>Caedimonas</taxon>
    </lineage>
</organism>
<dbReference type="GO" id="GO:0005886">
    <property type="term" value="C:plasma membrane"/>
    <property type="evidence" value="ECO:0007669"/>
    <property type="project" value="UniProtKB-SubCell"/>
</dbReference>
<sequence length="592" mass="65506">MTRRSAIKFLQDQNTQRLVKRLVDEFARPYFPIMAGGFFCMVLVALMSVASAKLIEPIINDIFVERHADMLVPITVAIFFVFFIKGLATYGESVSLAYVGQRIIADIQKKMFAQVITCDLAFFHRTSTGELVSRFTNDINKLNSAVTGTLTNIGKDSLMLLAFIMFMFYQDWFLASISFFVLPIAILPVVRIGKKMRKVSTNIQEQTATFTSLLTQGFQGIRLVKSYCMETHETQQTGKIIEEIFKRSLKAARVRAISHPVMEFLGGVAIAIVVIYGGSQVISGKQNPGTFFSFITALLMTYEPLKRLANLNANLQEQLAAVSRVFRFLDLESDIKEVSEAKELHVKKGEISFKDVCFSYEEKEVLKEVNFSIPAGKTVALVGASGAGKSTILNLIPRFYDICGGAISIDGVDIRQVTLKSLLANIGLVSQEVILFDASIRTNIAFGNPDATNEEIVKAAESAAAHEFIIDLPQGYDTFVGEQGVRLSGGQRQRIAIARAMLKNAPIILLDEPTSALDSASEQKVQRALRTLMKDRTTVIIAHRLATVVDADIIFVIDKGKIIASGRHVDLIQNNSRYAQLCKAQLTSPSQR</sequence>
<feature type="transmembrane region" description="Helical" evidence="8">
    <location>
        <begin position="172"/>
        <end position="190"/>
    </location>
</feature>
<dbReference type="PANTHER" id="PTHR43394">
    <property type="entry name" value="ATP-DEPENDENT PERMEASE MDL1, MITOCHONDRIAL"/>
    <property type="match status" value="1"/>
</dbReference>
<comment type="caution">
    <text evidence="11">The sequence shown here is derived from an EMBL/GenBank/DDBJ whole genome shotgun (WGS) entry which is preliminary data.</text>
</comment>
<dbReference type="Pfam" id="PF00005">
    <property type="entry name" value="ABC_tran"/>
    <property type="match status" value="1"/>
</dbReference>
<feature type="transmembrane region" description="Helical" evidence="8">
    <location>
        <begin position="256"/>
        <end position="278"/>
    </location>
</feature>
<evidence type="ECO:0000256" key="7">
    <source>
        <dbReference type="ARBA" id="ARBA00023136"/>
    </source>
</evidence>
<feature type="transmembrane region" description="Helical" evidence="8">
    <location>
        <begin position="70"/>
        <end position="88"/>
    </location>
</feature>
<dbReference type="PANTHER" id="PTHR43394:SF1">
    <property type="entry name" value="ATP-BINDING CASSETTE SUB-FAMILY B MEMBER 10, MITOCHONDRIAL"/>
    <property type="match status" value="1"/>
</dbReference>
<dbReference type="PROSITE" id="PS00211">
    <property type="entry name" value="ABC_TRANSPORTER_1"/>
    <property type="match status" value="1"/>
</dbReference>
<keyword evidence="12" id="KW-1185">Reference proteome</keyword>
<dbReference type="Gene3D" id="3.40.50.300">
    <property type="entry name" value="P-loop containing nucleotide triphosphate hydrolases"/>
    <property type="match status" value="1"/>
</dbReference>
<evidence type="ECO:0000256" key="1">
    <source>
        <dbReference type="ARBA" id="ARBA00004651"/>
    </source>
</evidence>
<dbReference type="Gene3D" id="1.20.1560.10">
    <property type="entry name" value="ABC transporter type 1, transmembrane domain"/>
    <property type="match status" value="1"/>
</dbReference>
<keyword evidence="7 8" id="KW-0472">Membrane</keyword>
<dbReference type="InterPro" id="IPR011527">
    <property type="entry name" value="ABC1_TM_dom"/>
</dbReference>
<gene>
    <name evidence="11" type="primary">msbA</name>
    <name evidence="11" type="ORF">Cva_01705</name>
</gene>
<keyword evidence="2" id="KW-0813">Transport</keyword>
<evidence type="ECO:0000256" key="6">
    <source>
        <dbReference type="ARBA" id="ARBA00022989"/>
    </source>
</evidence>
<protein>
    <submittedName>
        <fullName evidence="11">Lipid A export ATP-binding/permease protein MsbA</fullName>
    </submittedName>
</protein>
<comment type="subcellular location">
    <subcellularLocation>
        <location evidence="1">Cell membrane</location>
        <topology evidence="1">Multi-pass membrane protein</topology>
    </subcellularLocation>
</comment>
<dbReference type="InterPro" id="IPR017871">
    <property type="entry name" value="ABC_transporter-like_CS"/>
</dbReference>
<dbReference type="GO" id="GO:0005524">
    <property type="term" value="F:ATP binding"/>
    <property type="evidence" value="ECO:0007669"/>
    <property type="project" value="UniProtKB-KW"/>
</dbReference>
<dbReference type="InterPro" id="IPR039421">
    <property type="entry name" value="Type_1_exporter"/>
</dbReference>
<feature type="domain" description="ABC transporter" evidence="9">
    <location>
        <begin position="351"/>
        <end position="584"/>
    </location>
</feature>